<gene>
    <name evidence="3" type="ORF">ACFQ4C_08000</name>
</gene>
<keyword evidence="3" id="KW-0648">Protein biosynthesis</keyword>
<dbReference type="GO" id="GO:0003746">
    <property type="term" value="F:translation elongation factor activity"/>
    <property type="evidence" value="ECO:0007669"/>
    <property type="project" value="UniProtKB-KW"/>
</dbReference>
<dbReference type="InterPro" id="IPR001437">
    <property type="entry name" value="Tscrpt_elong_fac_GreA/B_C"/>
</dbReference>
<protein>
    <submittedName>
        <fullName evidence="3">GreA/GreB family elongation factor</fullName>
    </submittedName>
</protein>
<dbReference type="PANTHER" id="PTHR30437">
    <property type="entry name" value="TRANSCRIPTION ELONGATION FACTOR GREA"/>
    <property type="match status" value="1"/>
</dbReference>
<evidence type="ECO:0000313" key="4">
    <source>
        <dbReference type="Proteomes" id="UP001597116"/>
    </source>
</evidence>
<keyword evidence="1" id="KW-0175">Coiled coil</keyword>
<proteinExistence type="predicted"/>
<evidence type="ECO:0000313" key="3">
    <source>
        <dbReference type="EMBL" id="MFD1141047.1"/>
    </source>
</evidence>
<dbReference type="InterPro" id="IPR023459">
    <property type="entry name" value="Tscrpt_elong_fac_GreA/B_fam"/>
</dbReference>
<comment type="caution">
    <text evidence="3">The sequence shown here is derived from an EMBL/GenBank/DDBJ whole genome shotgun (WGS) entry which is preliminary data.</text>
</comment>
<keyword evidence="3" id="KW-0251">Elongation factor</keyword>
<sequence>MSSPQEQLPFQAVLKGRTTGLYDSQELMSSAFLKNETADAPVVIPTRAPLPPGTPNYVTPRGLALLRAELTELEAEHAQLQAAEVSDENDRTRQLALLNGRIANVNQRISSAKVVDSQHLDEVRFGATIVLRTQSGPLAGTERRFTIVGVDEANATQGLIAFTAPIARVLQGKRTGDIVPFRTAQREEKLEIKAVSYDAFSD</sequence>
<dbReference type="Pfam" id="PF01272">
    <property type="entry name" value="GreA_GreB"/>
    <property type="match status" value="1"/>
</dbReference>
<dbReference type="InterPro" id="IPR036953">
    <property type="entry name" value="GreA/GreB_C_sf"/>
</dbReference>
<organism evidence="3 4">
    <name type="scientific">Larkinella insperata</name>
    <dbReference type="NCBI Taxonomy" id="332158"/>
    <lineage>
        <taxon>Bacteria</taxon>
        <taxon>Pseudomonadati</taxon>
        <taxon>Bacteroidota</taxon>
        <taxon>Cytophagia</taxon>
        <taxon>Cytophagales</taxon>
        <taxon>Spirosomataceae</taxon>
        <taxon>Larkinella</taxon>
    </lineage>
</organism>
<keyword evidence="4" id="KW-1185">Reference proteome</keyword>
<dbReference type="Proteomes" id="UP001597116">
    <property type="component" value="Unassembled WGS sequence"/>
</dbReference>
<dbReference type="Gene3D" id="3.10.50.30">
    <property type="entry name" value="Transcription elongation factor, GreA/GreB, C-terminal domain"/>
    <property type="match status" value="1"/>
</dbReference>
<dbReference type="EMBL" id="JBHTLP010000006">
    <property type="protein sequence ID" value="MFD1141047.1"/>
    <property type="molecule type" value="Genomic_DNA"/>
</dbReference>
<reference evidence="4" key="1">
    <citation type="journal article" date="2019" name="Int. J. Syst. Evol. Microbiol.">
        <title>The Global Catalogue of Microorganisms (GCM) 10K type strain sequencing project: providing services to taxonomists for standard genome sequencing and annotation.</title>
        <authorList>
            <consortium name="The Broad Institute Genomics Platform"/>
            <consortium name="The Broad Institute Genome Sequencing Center for Infectious Disease"/>
            <person name="Wu L."/>
            <person name="Ma J."/>
        </authorList>
    </citation>
    <scope>NUCLEOTIDE SEQUENCE [LARGE SCALE GENOMIC DNA]</scope>
    <source>
        <strain evidence="4">CCUG 55608</strain>
    </source>
</reference>
<feature type="domain" description="Transcription elongation factor GreA/GreB C-terminal" evidence="2">
    <location>
        <begin position="121"/>
        <end position="197"/>
    </location>
</feature>
<name>A0ABW3Q2D4_9BACT</name>
<feature type="coiled-coil region" evidence="1">
    <location>
        <begin position="63"/>
        <end position="90"/>
    </location>
</feature>
<dbReference type="RefSeq" id="WP_310586592.1">
    <property type="nucleotide sequence ID" value="NZ_CP110973.1"/>
</dbReference>
<dbReference type="SUPFAM" id="SSF54534">
    <property type="entry name" value="FKBP-like"/>
    <property type="match status" value="1"/>
</dbReference>
<accession>A0ABW3Q2D4</accession>
<evidence type="ECO:0000259" key="2">
    <source>
        <dbReference type="Pfam" id="PF01272"/>
    </source>
</evidence>
<dbReference type="PANTHER" id="PTHR30437:SF4">
    <property type="entry name" value="TRANSCRIPTION ELONGATION FACTOR GREA"/>
    <property type="match status" value="1"/>
</dbReference>
<evidence type="ECO:0000256" key="1">
    <source>
        <dbReference type="SAM" id="Coils"/>
    </source>
</evidence>